<evidence type="ECO:0000256" key="1">
    <source>
        <dbReference type="ARBA" id="ARBA00023015"/>
    </source>
</evidence>
<sequence length="193" mass="22111">MPTITSSLHIKNMVCDRCILVVRQVLEQAHLDVRHISLGEVEISGEISPAQREQLTQQLEALGFELIDDKKTKLINRIKTSIIQLVHYQSEDKPGHKNLSHFLEEKLGYEYSYLSNLFSSVEGTTIEKFNIAQKIEKAKELLIYNELTLSEIAWKLGYSSVQHLSNQFKKVTGLSPSHFKKIGEYKRKGLDQV</sequence>
<dbReference type="InterPro" id="IPR018062">
    <property type="entry name" value="HTH_AraC-typ_CS"/>
</dbReference>
<evidence type="ECO:0000313" key="6">
    <source>
        <dbReference type="Proteomes" id="UP001403385"/>
    </source>
</evidence>
<dbReference type="Pfam" id="PF12833">
    <property type="entry name" value="HTH_18"/>
    <property type="match status" value="1"/>
</dbReference>
<dbReference type="PANTHER" id="PTHR43280">
    <property type="entry name" value="ARAC-FAMILY TRANSCRIPTIONAL REGULATOR"/>
    <property type="match status" value="1"/>
</dbReference>
<dbReference type="GO" id="GO:0003700">
    <property type="term" value="F:DNA-binding transcription factor activity"/>
    <property type="evidence" value="ECO:0007669"/>
    <property type="project" value="InterPro"/>
</dbReference>
<dbReference type="Proteomes" id="UP001403385">
    <property type="component" value="Unassembled WGS sequence"/>
</dbReference>
<evidence type="ECO:0000313" key="5">
    <source>
        <dbReference type="EMBL" id="MEN7547693.1"/>
    </source>
</evidence>
<accession>A0AAW9S5J0</accession>
<dbReference type="RefSeq" id="WP_346820480.1">
    <property type="nucleotide sequence ID" value="NZ_JBDKWZ010000003.1"/>
</dbReference>
<dbReference type="EMBL" id="JBDKWZ010000003">
    <property type="protein sequence ID" value="MEN7547693.1"/>
    <property type="molecule type" value="Genomic_DNA"/>
</dbReference>
<protein>
    <submittedName>
        <fullName evidence="5">AraC family transcriptional regulator</fullName>
    </submittedName>
</protein>
<evidence type="ECO:0000256" key="3">
    <source>
        <dbReference type="ARBA" id="ARBA00023163"/>
    </source>
</evidence>
<evidence type="ECO:0000256" key="2">
    <source>
        <dbReference type="ARBA" id="ARBA00023125"/>
    </source>
</evidence>
<dbReference type="PANTHER" id="PTHR43280:SF2">
    <property type="entry name" value="HTH-TYPE TRANSCRIPTIONAL REGULATOR EXSA"/>
    <property type="match status" value="1"/>
</dbReference>
<feature type="domain" description="HTH araC/xylS-type" evidence="4">
    <location>
        <begin position="103"/>
        <end position="182"/>
    </location>
</feature>
<keyword evidence="2" id="KW-0238">DNA-binding</keyword>
<dbReference type="AlphaFoldDB" id="A0AAW9S5J0"/>
<dbReference type="InterPro" id="IPR018060">
    <property type="entry name" value="HTH_AraC"/>
</dbReference>
<reference evidence="5 6" key="1">
    <citation type="submission" date="2024-04" db="EMBL/GenBank/DDBJ databases">
        <title>Novel genus in family Flammeovirgaceae.</title>
        <authorList>
            <person name="Nguyen T.H."/>
            <person name="Vuong T.Q."/>
            <person name="Le H."/>
            <person name="Kim S.-G."/>
        </authorList>
    </citation>
    <scope>NUCLEOTIDE SEQUENCE [LARGE SCALE GENOMIC DNA]</scope>
    <source>
        <strain evidence="5 6">JCM 23209</strain>
    </source>
</reference>
<dbReference type="GO" id="GO:0043565">
    <property type="term" value="F:sequence-specific DNA binding"/>
    <property type="evidence" value="ECO:0007669"/>
    <property type="project" value="InterPro"/>
</dbReference>
<dbReference type="SUPFAM" id="SSF46689">
    <property type="entry name" value="Homeodomain-like"/>
    <property type="match status" value="1"/>
</dbReference>
<dbReference type="PROSITE" id="PS00041">
    <property type="entry name" value="HTH_ARAC_FAMILY_1"/>
    <property type="match status" value="1"/>
</dbReference>
<keyword evidence="1" id="KW-0805">Transcription regulation</keyword>
<keyword evidence="3" id="KW-0804">Transcription</keyword>
<dbReference type="InterPro" id="IPR009057">
    <property type="entry name" value="Homeodomain-like_sf"/>
</dbReference>
<comment type="caution">
    <text evidence="5">The sequence shown here is derived from an EMBL/GenBank/DDBJ whole genome shotgun (WGS) entry which is preliminary data.</text>
</comment>
<proteinExistence type="predicted"/>
<keyword evidence="6" id="KW-1185">Reference proteome</keyword>
<gene>
    <name evidence="5" type="ORF">AAG747_07230</name>
</gene>
<dbReference type="PROSITE" id="PS01124">
    <property type="entry name" value="HTH_ARAC_FAMILY_2"/>
    <property type="match status" value="1"/>
</dbReference>
<name>A0AAW9S5J0_9BACT</name>
<dbReference type="Gene3D" id="1.10.10.60">
    <property type="entry name" value="Homeodomain-like"/>
    <property type="match status" value="1"/>
</dbReference>
<dbReference type="SMART" id="SM00342">
    <property type="entry name" value="HTH_ARAC"/>
    <property type="match status" value="1"/>
</dbReference>
<organism evidence="5 6">
    <name type="scientific">Rapidithrix thailandica</name>
    <dbReference type="NCBI Taxonomy" id="413964"/>
    <lineage>
        <taxon>Bacteria</taxon>
        <taxon>Pseudomonadati</taxon>
        <taxon>Bacteroidota</taxon>
        <taxon>Cytophagia</taxon>
        <taxon>Cytophagales</taxon>
        <taxon>Flammeovirgaceae</taxon>
        <taxon>Rapidithrix</taxon>
    </lineage>
</organism>
<evidence type="ECO:0000259" key="4">
    <source>
        <dbReference type="PROSITE" id="PS01124"/>
    </source>
</evidence>